<evidence type="ECO:0000313" key="3">
    <source>
        <dbReference type="EMBL" id="CAB9511353.1"/>
    </source>
</evidence>
<dbReference type="PANTHER" id="PTHR31642:SF310">
    <property type="entry name" value="FATTY ALCOHOL:CAFFEOYL-COA ACYLTRANSFERASE"/>
    <property type="match status" value="1"/>
</dbReference>
<accession>A0A9N8DYP3</accession>
<protein>
    <submittedName>
        <fullName evidence="3">Transferase family</fullName>
    </submittedName>
</protein>
<dbReference type="InterPro" id="IPR023213">
    <property type="entry name" value="CAT-like_dom_sf"/>
</dbReference>
<gene>
    <name evidence="3" type="ORF">SEMRO_481_G151540.1</name>
</gene>
<keyword evidence="1 3" id="KW-0808">Transferase</keyword>
<feature type="transmembrane region" description="Helical" evidence="2">
    <location>
        <begin position="502"/>
        <end position="521"/>
    </location>
</feature>
<comment type="caution">
    <text evidence="3">The sequence shown here is derived from an EMBL/GenBank/DDBJ whole genome shotgun (WGS) entry which is preliminary data.</text>
</comment>
<sequence>MKLHGKEDLEEAVRDDVTVTAHFQETVRAAAPAACNGYEYVPVGLHEIDIMKLLNLDFVYIFDKPTNAANLSKLKASLCQLLQHYPTLAGRIKGDQIELNNQGVTFCVQSSTNSIREMPEDPATGQPYCFIPVPGEQVKGNAPLLTVTVTQFVDGWTLGVVMNHLGADAWTFCMFMRDWSRMFNGDGIDPVVYQLPESVFQTCGSHKQADELANSLGWQRSQFSQQIVSKFLMKTLVPLVLKHDIRLGKRPNRLVLSYTDAQVKQIKAKAEANSKTWVSTNEAVMALVWQLMLDAAGLDSNHRAGLGSSYIVNLRNKIPGISERLAGNVVTTTSMIVDMTKQGNFTEGSSLEDLLHSSMRASLDPKRLQSAIQVHNFRWSNDNPWFISHESKEVGEISFAGVAGCLVWNWQAANPYYDVNFGTGKPLRGIPWNWTQQAVTVVPSASGGLEVHIDKGSRGPVRWVAKLQQAKSHWPRIRTLMAGIAILGAILLHVLLEVSPTIAILWCLVFGCLSFSAEALFHLEVKAAQQHFFDSIFANAHLSLNN</sequence>
<dbReference type="Proteomes" id="UP001153069">
    <property type="component" value="Unassembled WGS sequence"/>
</dbReference>
<evidence type="ECO:0000256" key="1">
    <source>
        <dbReference type="ARBA" id="ARBA00022679"/>
    </source>
</evidence>
<proteinExistence type="predicted"/>
<evidence type="ECO:0000313" key="4">
    <source>
        <dbReference type="Proteomes" id="UP001153069"/>
    </source>
</evidence>
<dbReference type="Pfam" id="PF02458">
    <property type="entry name" value="Transferase"/>
    <property type="match status" value="1"/>
</dbReference>
<dbReference type="GO" id="GO:0016747">
    <property type="term" value="F:acyltransferase activity, transferring groups other than amino-acyl groups"/>
    <property type="evidence" value="ECO:0007669"/>
    <property type="project" value="TreeGrafter"/>
</dbReference>
<name>A0A9N8DYP3_9STRA</name>
<keyword evidence="4" id="KW-1185">Reference proteome</keyword>
<organism evidence="3 4">
    <name type="scientific">Seminavis robusta</name>
    <dbReference type="NCBI Taxonomy" id="568900"/>
    <lineage>
        <taxon>Eukaryota</taxon>
        <taxon>Sar</taxon>
        <taxon>Stramenopiles</taxon>
        <taxon>Ochrophyta</taxon>
        <taxon>Bacillariophyta</taxon>
        <taxon>Bacillariophyceae</taxon>
        <taxon>Bacillariophycidae</taxon>
        <taxon>Naviculales</taxon>
        <taxon>Naviculaceae</taxon>
        <taxon>Seminavis</taxon>
    </lineage>
</organism>
<keyword evidence="2" id="KW-1133">Transmembrane helix</keyword>
<keyword evidence="2" id="KW-0472">Membrane</keyword>
<evidence type="ECO:0000256" key="2">
    <source>
        <dbReference type="SAM" id="Phobius"/>
    </source>
</evidence>
<dbReference type="PANTHER" id="PTHR31642">
    <property type="entry name" value="TRICHOTHECENE 3-O-ACETYLTRANSFERASE"/>
    <property type="match status" value="1"/>
</dbReference>
<reference evidence="3" key="1">
    <citation type="submission" date="2020-06" db="EMBL/GenBank/DDBJ databases">
        <authorList>
            <consortium name="Plant Systems Biology data submission"/>
        </authorList>
    </citation>
    <scope>NUCLEOTIDE SEQUENCE</scope>
    <source>
        <strain evidence="3">D6</strain>
    </source>
</reference>
<dbReference type="AlphaFoldDB" id="A0A9N8DYP3"/>
<dbReference type="OrthoDB" id="1932220at2759"/>
<feature type="transmembrane region" description="Helical" evidence="2">
    <location>
        <begin position="477"/>
        <end position="496"/>
    </location>
</feature>
<keyword evidence="2" id="KW-0812">Transmembrane</keyword>
<dbReference type="Gene3D" id="3.30.559.10">
    <property type="entry name" value="Chloramphenicol acetyltransferase-like domain"/>
    <property type="match status" value="2"/>
</dbReference>
<dbReference type="InterPro" id="IPR050317">
    <property type="entry name" value="Plant_Fungal_Acyltransferase"/>
</dbReference>
<dbReference type="EMBL" id="CAICTM010000480">
    <property type="protein sequence ID" value="CAB9511353.1"/>
    <property type="molecule type" value="Genomic_DNA"/>
</dbReference>